<protein>
    <submittedName>
        <fullName evidence="8">rRNA maturation RNase YbeY</fullName>
    </submittedName>
</protein>
<evidence type="ECO:0000256" key="6">
    <source>
        <dbReference type="ARBA" id="ARBA00022801"/>
    </source>
</evidence>
<evidence type="ECO:0000313" key="8">
    <source>
        <dbReference type="EMBL" id="OGZ01826.1"/>
    </source>
</evidence>
<dbReference type="NCBIfam" id="TIGR00043">
    <property type="entry name" value="rRNA maturation RNase YbeY"/>
    <property type="match status" value="1"/>
</dbReference>
<dbReference type="Gene3D" id="3.40.390.30">
    <property type="entry name" value="Metalloproteases ('zincins'), catalytic domain"/>
    <property type="match status" value="1"/>
</dbReference>
<evidence type="ECO:0000256" key="1">
    <source>
        <dbReference type="ARBA" id="ARBA00001947"/>
    </source>
</evidence>
<dbReference type="InterPro" id="IPR023091">
    <property type="entry name" value="MetalPrtase_cat_dom_sf_prd"/>
</dbReference>
<evidence type="ECO:0000256" key="2">
    <source>
        <dbReference type="ARBA" id="ARBA00010875"/>
    </source>
</evidence>
<accession>A0A1G2CK96</accession>
<keyword evidence="4" id="KW-0479">Metal-binding</keyword>
<keyword evidence="5" id="KW-0255">Endonuclease</keyword>
<dbReference type="SUPFAM" id="SSF55486">
    <property type="entry name" value="Metalloproteases ('zincins'), catalytic domain"/>
    <property type="match status" value="1"/>
</dbReference>
<sequence length="133" mass="15065">MATKDQKIEEKLVRVSRAVFRILRKRGAVCVALVPNSDLRWLKKKFLHKTAKIVDVLAFPDTAGFPHPESGAPPLGEVLVNKDIARKDAPRATALLIHGILHLLGYRHEKKRDIIAMEKLEKKVLKKVKISNY</sequence>
<evidence type="ECO:0000256" key="5">
    <source>
        <dbReference type="ARBA" id="ARBA00022759"/>
    </source>
</evidence>
<comment type="caution">
    <text evidence="8">The sequence shown here is derived from an EMBL/GenBank/DDBJ whole genome shotgun (WGS) entry which is preliminary data.</text>
</comment>
<evidence type="ECO:0000256" key="4">
    <source>
        <dbReference type="ARBA" id="ARBA00022723"/>
    </source>
</evidence>
<dbReference type="Proteomes" id="UP000178348">
    <property type="component" value="Unassembled WGS sequence"/>
</dbReference>
<dbReference type="InterPro" id="IPR002036">
    <property type="entry name" value="YbeY"/>
</dbReference>
<dbReference type="GO" id="GO:0046872">
    <property type="term" value="F:metal ion binding"/>
    <property type="evidence" value="ECO:0007669"/>
    <property type="project" value="UniProtKB-KW"/>
</dbReference>
<dbReference type="GO" id="GO:0006364">
    <property type="term" value="P:rRNA processing"/>
    <property type="evidence" value="ECO:0007669"/>
    <property type="project" value="InterPro"/>
</dbReference>
<name>A0A1G2CK96_9BACT</name>
<comment type="similarity">
    <text evidence="2">Belongs to the endoribonuclease YbeY family.</text>
</comment>
<reference evidence="8 9" key="1">
    <citation type="journal article" date="2016" name="Nat. Commun.">
        <title>Thousands of microbial genomes shed light on interconnected biogeochemical processes in an aquifer system.</title>
        <authorList>
            <person name="Anantharaman K."/>
            <person name="Brown C.T."/>
            <person name="Hug L.A."/>
            <person name="Sharon I."/>
            <person name="Castelle C.J."/>
            <person name="Probst A.J."/>
            <person name="Thomas B.C."/>
            <person name="Singh A."/>
            <person name="Wilkins M.J."/>
            <person name="Karaoz U."/>
            <person name="Brodie E.L."/>
            <person name="Williams K.H."/>
            <person name="Hubbard S.S."/>
            <person name="Banfield J.F."/>
        </authorList>
    </citation>
    <scope>NUCLEOTIDE SEQUENCE [LARGE SCALE GENOMIC DNA]</scope>
</reference>
<evidence type="ECO:0000313" key="9">
    <source>
        <dbReference type="Proteomes" id="UP000178348"/>
    </source>
</evidence>
<comment type="cofactor">
    <cofactor evidence="1">
        <name>Zn(2+)</name>
        <dbReference type="ChEBI" id="CHEBI:29105"/>
    </cofactor>
</comment>
<gene>
    <name evidence="8" type="ORF">A2946_00260</name>
</gene>
<dbReference type="EMBL" id="MHLB01000030">
    <property type="protein sequence ID" value="OGZ01826.1"/>
    <property type="molecule type" value="Genomic_DNA"/>
</dbReference>
<evidence type="ECO:0000256" key="7">
    <source>
        <dbReference type="ARBA" id="ARBA00022833"/>
    </source>
</evidence>
<organism evidence="8 9">
    <name type="scientific">Candidatus Liptonbacteria bacterium RIFCSPLOWO2_01_FULL_53_13</name>
    <dbReference type="NCBI Taxonomy" id="1798651"/>
    <lineage>
        <taxon>Bacteria</taxon>
        <taxon>Candidatus Liptoniibacteriota</taxon>
    </lineage>
</organism>
<keyword evidence="6" id="KW-0378">Hydrolase</keyword>
<dbReference type="Pfam" id="PF02130">
    <property type="entry name" value="YbeY"/>
    <property type="match status" value="1"/>
</dbReference>
<evidence type="ECO:0000256" key="3">
    <source>
        <dbReference type="ARBA" id="ARBA00022722"/>
    </source>
</evidence>
<keyword evidence="3" id="KW-0540">Nuclease</keyword>
<dbReference type="GO" id="GO:0004519">
    <property type="term" value="F:endonuclease activity"/>
    <property type="evidence" value="ECO:0007669"/>
    <property type="project" value="UniProtKB-KW"/>
</dbReference>
<dbReference type="PROSITE" id="PS01306">
    <property type="entry name" value="UPF0054"/>
    <property type="match status" value="1"/>
</dbReference>
<dbReference type="GO" id="GO:0004222">
    <property type="term" value="F:metalloendopeptidase activity"/>
    <property type="evidence" value="ECO:0007669"/>
    <property type="project" value="InterPro"/>
</dbReference>
<dbReference type="AlphaFoldDB" id="A0A1G2CK96"/>
<keyword evidence="7" id="KW-0862">Zinc</keyword>
<dbReference type="InterPro" id="IPR020549">
    <property type="entry name" value="YbeY_CS"/>
</dbReference>
<proteinExistence type="inferred from homology"/>